<keyword evidence="1" id="KW-0812">Transmembrane</keyword>
<gene>
    <name evidence="2" type="ORF">A9D12_04900</name>
</gene>
<name>A0A192D387_9SPHN</name>
<evidence type="ECO:0000256" key="1">
    <source>
        <dbReference type="SAM" id="Phobius"/>
    </source>
</evidence>
<dbReference type="STRING" id="1112.A9D12_04900"/>
<dbReference type="KEGG" id="pns:A9D12_04900"/>
<keyword evidence="3" id="KW-1185">Reference proteome</keyword>
<feature type="transmembrane region" description="Helical" evidence="1">
    <location>
        <begin position="12"/>
        <end position="32"/>
    </location>
</feature>
<keyword evidence="1" id="KW-1133">Transmembrane helix</keyword>
<dbReference type="Proteomes" id="UP000078263">
    <property type="component" value="Chromosome"/>
</dbReference>
<dbReference type="OrthoDB" id="7432990at2"/>
<sequence>MGEWLGVPEWLAVTAFVIGGLAIWLTRGFVMLRRAHRRVAARRPNPTDAEFFAMMAQDCSPEAARFVWQQALIYIAPRLTPHPDDHLLDDLCIDDDDIDTDWVSEWADQRGVLQKTLPDWPKDWPLTVRNFARWLDLVPASAAA</sequence>
<dbReference type="RefSeq" id="WP_068350303.1">
    <property type="nucleotide sequence ID" value="NZ_CP016033.1"/>
</dbReference>
<reference evidence="2 3" key="1">
    <citation type="submission" date="2016-05" db="EMBL/GenBank/DDBJ databases">
        <title>Compelete Genome Sequence of Bacteriochlorophyll-Synthesizing Bacterium Porphyrobacter neustonensis DSM 9434.</title>
        <authorList>
            <person name="Shi X.-L."/>
            <person name="Wu Y.-H."/>
            <person name="Cheng H."/>
            <person name="Xu L."/>
            <person name="Zhang X.-Q."/>
            <person name="Wang C.-S."/>
            <person name="Xu X.-W."/>
        </authorList>
    </citation>
    <scope>NUCLEOTIDE SEQUENCE [LARGE SCALE GENOMIC DNA]</scope>
    <source>
        <strain evidence="2 3">DSM 9434</strain>
    </source>
</reference>
<keyword evidence="1" id="KW-0472">Membrane</keyword>
<accession>A0A192D387</accession>
<protein>
    <submittedName>
        <fullName evidence="2">Uncharacterized protein</fullName>
    </submittedName>
</protein>
<evidence type="ECO:0000313" key="2">
    <source>
        <dbReference type="EMBL" id="ANK12392.1"/>
    </source>
</evidence>
<dbReference type="AlphaFoldDB" id="A0A192D387"/>
<proteinExistence type="predicted"/>
<dbReference type="EMBL" id="CP016033">
    <property type="protein sequence ID" value="ANK12392.1"/>
    <property type="molecule type" value="Genomic_DNA"/>
</dbReference>
<organism evidence="2 3">
    <name type="scientific">Erythrobacter neustonensis</name>
    <dbReference type="NCBI Taxonomy" id="1112"/>
    <lineage>
        <taxon>Bacteria</taxon>
        <taxon>Pseudomonadati</taxon>
        <taxon>Pseudomonadota</taxon>
        <taxon>Alphaproteobacteria</taxon>
        <taxon>Sphingomonadales</taxon>
        <taxon>Erythrobacteraceae</taxon>
        <taxon>Erythrobacter/Porphyrobacter group</taxon>
        <taxon>Erythrobacter</taxon>
    </lineage>
</organism>
<evidence type="ECO:0000313" key="3">
    <source>
        <dbReference type="Proteomes" id="UP000078263"/>
    </source>
</evidence>